<feature type="region of interest" description="Disordered" evidence="1">
    <location>
        <begin position="28"/>
        <end position="55"/>
    </location>
</feature>
<keyword evidence="3" id="KW-1185">Reference proteome</keyword>
<evidence type="ECO:0000313" key="2">
    <source>
        <dbReference type="EMBL" id="CDL92481.1"/>
    </source>
</evidence>
<evidence type="ECO:0000256" key="1">
    <source>
        <dbReference type="SAM" id="MobiDB-lite"/>
    </source>
</evidence>
<protein>
    <submittedName>
        <fullName evidence="2">Uncharacterized protein</fullName>
    </submittedName>
</protein>
<dbReference type="AlphaFoldDB" id="W6N7I8"/>
<organism evidence="2 3">
    <name type="scientific">Clostridium tyrobutyricum DIVETGP</name>
    <dbReference type="NCBI Taxonomy" id="1408889"/>
    <lineage>
        <taxon>Bacteria</taxon>
        <taxon>Bacillati</taxon>
        <taxon>Bacillota</taxon>
        <taxon>Clostridia</taxon>
        <taxon>Eubacteriales</taxon>
        <taxon>Clostridiaceae</taxon>
        <taxon>Clostridium</taxon>
    </lineage>
</organism>
<dbReference type="Proteomes" id="UP000019482">
    <property type="component" value="Unassembled WGS sequence"/>
</dbReference>
<dbReference type="RefSeq" id="WP_017894891.1">
    <property type="nucleotide sequence ID" value="NZ_CBXI010000043.1"/>
</dbReference>
<sequence length="55" mass="6104">MTLSKNVINRLFKISVGKLWITCEQKVPGVGGRKSSSPCDRRPGGPLRVKNRKIP</sequence>
<accession>W6N7I8</accession>
<evidence type="ECO:0000313" key="3">
    <source>
        <dbReference type="Proteomes" id="UP000019482"/>
    </source>
</evidence>
<gene>
    <name evidence="2" type="ORF">CTDIVETGP_2551</name>
</gene>
<dbReference type="EMBL" id="CBXI010000043">
    <property type="protein sequence ID" value="CDL92481.1"/>
    <property type="molecule type" value="Genomic_DNA"/>
</dbReference>
<dbReference type="GeneID" id="41186055"/>
<comment type="caution">
    <text evidence="2">The sequence shown here is derived from an EMBL/GenBank/DDBJ whole genome shotgun (WGS) entry which is preliminary data.</text>
</comment>
<reference evidence="2 3" key="1">
    <citation type="journal article" date="2015" name="Genome Announc.">
        <title>Draft Genome Sequence of Clostridium tyrobutyricum Strain DIVETGP, Isolated from Cow's Milk for Grana Padano Production.</title>
        <authorList>
            <person name="Soggiu A."/>
            <person name="Piras C."/>
            <person name="Gaiarsa S."/>
            <person name="Sassera D."/>
            <person name="Roncada P."/>
            <person name="Bendixen E."/>
            <person name="Brasca M."/>
            <person name="Bonizzi L."/>
        </authorList>
    </citation>
    <scope>NUCLEOTIDE SEQUENCE [LARGE SCALE GENOMIC DNA]</scope>
    <source>
        <strain evidence="2 3">DIVETGP</strain>
    </source>
</reference>
<name>W6N7I8_CLOTY</name>
<proteinExistence type="predicted"/>